<evidence type="ECO:0008006" key="4">
    <source>
        <dbReference type="Google" id="ProtNLM"/>
    </source>
</evidence>
<organism evidence="2 3">
    <name type="scientific">Eiseniibacteriota bacterium</name>
    <dbReference type="NCBI Taxonomy" id="2212470"/>
    <lineage>
        <taxon>Bacteria</taxon>
        <taxon>Candidatus Eiseniibacteriota</taxon>
    </lineage>
</organism>
<evidence type="ECO:0000256" key="1">
    <source>
        <dbReference type="SAM" id="SignalP"/>
    </source>
</evidence>
<proteinExistence type="predicted"/>
<dbReference type="EMBL" id="JABDJR010000013">
    <property type="protein sequence ID" value="NNF05212.1"/>
    <property type="molecule type" value="Genomic_DNA"/>
</dbReference>
<comment type="caution">
    <text evidence="2">The sequence shown here is derived from an EMBL/GenBank/DDBJ whole genome shotgun (WGS) entry which is preliminary data.</text>
</comment>
<gene>
    <name evidence="2" type="ORF">HKN21_00495</name>
</gene>
<keyword evidence="1" id="KW-0732">Signal</keyword>
<sequence length="480" mass="54471">MMRCVRRVVVLTGTALLLGAPSSATQEIDSCYPLRVQSASTLAGLLGLSETAQSALEKALRNRELRDPSDLYRLAGFDASQRDGLESLFCWGESSTRFARLTLRQRAHQKQVDTKVSTVQKRVGWVLRRRGEDYRGGLWLGTGTFDLALGTLRQQRGLGLAVGREQVSRNPFPRVRTKADRPATGMHLPGELAGSLRWNHRAWQLHLGQRTQEDADSRTFLALEQKRIGGTLGALVLQSRQTRGASFYGTHRFGPTRVDGELARLGHGQAWRGQIQHQGTLWNLLVSLGWESSQFGWVESGLNGTSEWLSQWELRSRGSSSWRVSYRLNQDVEETSTRVEGELSEVFGPWRGSLLLRRDRAFDSDVLLRSDLRWLSPRWEWRFRYEEHLESSDAQLLTVDLRHRQAPRFRIRLANANREERGPTLWWYRRRAGAVYGWDSLHRGVWAGLWGEVNLGPATIEVSMDSYPGGTDAVLALKLE</sequence>
<evidence type="ECO:0000313" key="3">
    <source>
        <dbReference type="Proteomes" id="UP000547674"/>
    </source>
</evidence>
<protein>
    <recommendedName>
        <fullName evidence="4">Helix-hairpin-helix domain-containing protein</fullName>
    </recommendedName>
</protein>
<dbReference type="AlphaFoldDB" id="A0A7Y2H128"/>
<evidence type="ECO:0000313" key="2">
    <source>
        <dbReference type="EMBL" id="NNF05212.1"/>
    </source>
</evidence>
<dbReference type="Proteomes" id="UP000547674">
    <property type="component" value="Unassembled WGS sequence"/>
</dbReference>
<name>A0A7Y2H128_UNCEI</name>
<feature type="chain" id="PRO_5031207958" description="Helix-hairpin-helix domain-containing protein" evidence="1">
    <location>
        <begin position="27"/>
        <end position="480"/>
    </location>
</feature>
<reference evidence="2 3" key="1">
    <citation type="submission" date="2020-03" db="EMBL/GenBank/DDBJ databases">
        <title>Metabolic flexibility allows generalist bacteria to become dominant in a frequently disturbed ecosystem.</title>
        <authorList>
            <person name="Chen Y.-J."/>
            <person name="Leung P.M."/>
            <person name="Bay S.K."/>
            <person name="Hugenholtz P."/>
            <person name="Kessler A.J."/>
            <person name="Shelley G."/>
            <person name="Waite D.W."/>
            <person name="Cook P.L."/>
            <person name="Greening C."/>
        </authorList>
    </citation>
    <scope>NUCLEOTIDE SEQUENCE [LARGE SCALE GENOMIC DNA]</scope>
    <source>
        <strain evidence="2">SS_bin_28</strain>
    </source>
</reference>
<accession>A0A7Y2H128</accession>
<feature type="signal peptide" evidence="1">
    <location>
        <begin position="1"/>
        <end position="26"/>
    </location>
</feature>